<evidence type="ECO:0000256" key="6">
    <source>
        <dbReference type="ARBA" id="ARBA00022840"/>
    </source>
</evidence>
<dbReference type="GO" id="GO:0004357">
    <property type="term" value="F:glutamate-cysteine ligase activity"/>
    <property type="evidence" value="ECO:0007669"/>
    <property type="project" value="UniProtKB-UniRule"/>
</dbReference>
<feature type="domain" description="Glutamate--cysteine ligase" evidence="10">
    <location>
        <begin position="16"/>
        <end position="380"/>
    </location>
</feature>
<dbReference type="KEGG" id="rped:AOQ87_02390"/>
<dbReference type="GO" id="GO:0046872">
    <property type="term" value="F:metal ion binding"/>
    <property type="evidence" value="ECO:0007669"/>
    <property type="project" value="TreeGrafter"/>
</dbReference>
<dbReference type="STRING" id="428411.AOQ87_02390"/>
<protein>
    <recommendedName>
        <fullName evidence="8">Glutamate--cysteine ligase</fullName>
        <ecNumber evidence="8">6.3.2.2</ecNumber>
    </recommendedName>
    <alternativeName>
        <fullName evidence="8">Gamma-ECS</fullName>
        <shortName evidence="8">GCS</shortName>
    </alternativeName>
    <alternativeName>
        <fullName evidence="8">Gamma-glutamylcysteine synthetase</fullName>
    </alternativeName>
</protein>
<reference evidence="11 12" key="1">
    <citation type="submission" date="2015-10" db="EMBL/GenBank/DDBJ databases">
        <title>Survey of human and primate louse endosymbionts.</title>
        <authorList>
            <person name="Boyd B.M."/>
        </authorList>
    </citation>
    <scope>NUCLEOTIDE SEQUENCE [LARGE SCALE GENOMIC DNA]</scope>
    <source>
        <strain evidence="11 12">PTSK</strain>
    </source>
</reference>
<accession>A0A1V0HKU5</accession>
<keyword evidence="4 8" id="KW-0317">Glutathione biosynthesis</keyword>
<keyword evidence="12" id="KW-1185">Reference proteome</keyword>
<dbReference type="InterPro" id="IPR007370">
    <property type="entry name" value="Glu_cys_ligase"/>
</dbReference>
<dbReference type="Gene3D" id="3.30.590.20">
    <property type="match status" value="1"/>
</dbReference>
<dbReference type="GO" id="GO:0005524">
    <property type="term" value="F:ATP binding"/>
    <property type="evidence" value="ECO:0007669"/>
    <property type="project" value="UniProtKB-KW"/>
</dbReference>
<evidence type="ECO:0000256" key="2">
    <source>
        <dbReference type="ARBA" id="ARBA00008772"/>
    </source>
</evidence>
<evidence type="ECO:0000256" key="5">
    <source>
        <dbReference type="ARBA" id="ARBA00022741"/>
    </source>
</evidence>
<dbReference type="AlphaFoldDB" id="A0A1V0HKU5"/>
<dbReference type="PANTHER" id="PTHR38761:SF1">
    <property type="entry name" value="GLUTAMATE--CYSTEINE LIGASE"/>
    <property type="match status" value="1"/>
</dbReference>
<dbReference type="NCBIfam" id="TIGR01434">
    <property type="entry name" value="glu_cys_ligase"/>
    <property type="match status" value="1"/>
</dbReference>
<dbReference type="GO" id="GO:0005829">
    <property type="term" value="C:cytosol"/>
    <property type="evidence" value="ECO:0007669"/>
    <property type="project" value="TreeGrafter"/>
</dbReference>
<proteinExistence type="inferred from homology"/>
<evidence type="ECO:0000313" key="11">
    <source>
        <dbReference type="EMBL" id="ARC53477.1"/>
    </source>
</evidence>
<dbReference type="PANTHER" id="PTHR38761">
    <property type="entry name" value="GLUTAMATE--CYSTEINE LIGASE"/>
    <property type="match status" value="1"/>
</dbReference>
<evidence type="ECO:0000313" key="12">
    <source>
        <dbReference type="Proteomes" id="UP000242793"/>
    </source>
</evidence>
<evidence type="ECO:0000256" key="1">
    <source>
        <dbReference type="ARBA" id="ARBA00005006"/>
    </source>
</evidence>
<dbReference type="HAMAP" id="MF_00578">
    <property type="entry name" value="Glu_cys_ligase"/>
    <property type="match status" value="1"/>
</dbReference>
<keyword evidence="6 8" id="KW-0067">ATP-binding</keyword>
<dbReference type="InterPro" id="IPR006334">
    <property type="entry name" value="Glut_cys_ligase"/>
</dbReference>
<comment type="similarity">
    <text evidence="2 8">Belongs to the glutamate--cysteine ligase type 1 family. Type 1 subfamily.</text>
</comment>
<evidence type="ECO:0000256" key="7">
    <source>
        <dbReference type="ARBA" id="ARBA00048819"/>
    </source>
</evidence>
<keyword evidence="3 8" id="KW-0436">Ligase</keyword>
<comment type="catalytic activity">
    <reaction evidence="7 8 9">
        <text>L-cysteine + L-glutamate + ATP = gamma-L-glutamyl-L-cysteine + ADP + phosphate + H(+)</text>
        <dbReference type="Rhea" id="RHEA:13285"/>
        <dbReference type="ChEBI" id="CHEBI:15378"/>
        <dbReference type="ChEBI" id="CHEBI:29985"/>
        <dbReference type="ChEBI" id="CHEBI:30616"/>
        <dbReference type="ChEBI" id="CHEBI:35235"/>
        <dbReference type="ChEBI" id="CHEBI:43474"/>
        <dbReference type="ChEBI" id="CHEBI:58173"/>
        <dbReference type="ChEBI" id="CHEBI:456216"/>
        <dbReference type="EC" id="6.3.2.2"/>
    </reaction>
</comment>
<evidence type="ECO:0000256" key="9">
    <source>
        <dbReference type="RuleBase" id="RU004391"/>
    </source>
</evidence>
<name>A0A1V0HKU5_9ENTR</name>
<sequence>MDLPDISEKLLLLKKFPNVLFGLRRGIERETLRITPDGEISHSSHPRGLGKSLTHPWITTDFAESLLEFITPAHHDIKYILKFLRDLHRFTLKNLDDELIWPMSMPCFLRDESNINLARYGISNLAKFKMLYRVGLKNRYGSSMQVISGIHYNFSFSLNFWKLLLSSQDERNRLEKVSDGYFRIIRNYYKFGWVIPYLFGASPCILRSFIKEDIFSMKCGKEDTYYLPYATSLRLSDIGYTGKCQNKIEIEINGLQDYIRSIKKALNKPHPKFVNLGLKDKLGKPLQLNTNVLQIEDELYSTIRPKRSIVPGESYIDSILEKGIEYLEIRSLDINPFTAIGIHEKQIFFLDLFLIWCALAESPFMNTKDLYLCKNNWKEVVLHGRKPGHRILVNNISTSIKEIGNDLFDEFTKIADVLTHVFCSKKYKVVCNELRLMFDNPELTYSGKMMNLMVNDGMLKYGLDLARMYQKELKKEHFEIISDRDFEKMRKFSIRRQKEIEESDQISFERYLKNKMKQYFV</sequence>
<organism evidence="11 12">
    <name type="scientific">Candidatus Riesia pediculischaeffi</name>
    <dbReference type="NCBI Taxonomy" id="428411"/>
    <lineage>
        <taxon>Bacteria</taxon>
        <taxon>Pseudomonadati</taxon>
        <taxon>Pseudomonadota</taxon>
        <taxon>Gammaproteobacteria</taxon>
        <taxon>Enterobacterales</taxon>
        <taxon>Enterobacteriaceae</taxon>
        <taxon>Candidatus Riesia</taxon>
    </lineage>
</organism>
<gene>
    <name evidence="8" type="primary">gshA</name>
    <name evidence="11" type="ORF">AOQ87_02390</name>
</gene>
<comment type="pathway">
    <text evidence="1 8 9">Sulfur metabolism; glutathione biosynthesis; glutathione from L-cysteine and L-glutamate: step 1/2.</text>
</comment>
<dbReference type="InterPro" id="IPR014746">
    <property type="entry name" value="Gln_synth/guanido_kin_cat_dom"/>
</dbReference>
<evidence type="ECO:0000256" key="4">
    <source>
        <dbReference type="ARBA" id="ARBA00022684"/>
    </source>
</evidence>
<dbReference type="EC" id="6.3.2.2" evidence="8"/>
<dbReference type="SUPFAM" id="SSF55931">
    <property type="entry name" value="Glutamine synthetase/guanido kinase"/>
    <property type="match status" value="1"/>
</dbReference>
<evidence type="ECO:0000256" key="8">
    <source>
        <dbReference type="HAMAP-Rule" id="MF_00578"/>
    </source>
</evidence>
<dbReference type="UniPathway" id="UPA00142">
    <property type="reaction ID" value="UER00209"/>
</dbReference>
<dbReference type="RefSeq" id="WP_039719799.1">
    <property type="nucleotide sequence ID" value="NZ_CP012839.1"/>
</dbReference>
<evidence type="ECO:0000259" key="10">
    <source>
        <dbReference type="Pfam" id="PF04262"/>
    </source>
</evidence>
<dbReference type="GO" id="GO:0006750">
    <property type="term" value="P:glutathione biosynthetic process"/>
    <property type="evidence" value="ECO:0007669"/>
    <property type="project" value="UniProtKB-UniRule"/>
</dbReference>
<keyword evidence="5 8" id="KW-0547">Nucleotide-binding</keyword>
<dbReference type="EMBL" id="CP012839">
    <property type="protein sequence ID" value="ARC53477.1"/>
    <property type="molecule type" value="Genomic_DNA"/>
</dbReference>
<dbReference type="Pfam" id="PF04262">
    <property type="entry name" value="Glu_cys_ligase"/>
    <property type="match status" value="1"/>
</dbReference>
<dbReference type="Proteomes" id="UP000242793">
    <property type="component" value="Chromosome"/>
</dbReference>
<evidence type="ECO:0000256" key="3">
    <source>
        <dbReference type="ARBA" id="ARBA00022598"/>
    </source>
</evidence>